<evidence type="ECO:0000313" key="1">
    <source>
        <dbReference type="EMBL" id="KKN90739.1"/>
    </source>
</evidence>
<protein>
    <submittedName>
        <fullName evidence="1">Uncharacterized protein</fullName>
    </submittedName>
</protein>
<name>A0A0F9UGC8_9ZZZZ</name>
<reference evidence="1" key="1">
    <citation type="journal article" date="2015" name="Nature">
        <title>Complex archaea that bridge the gap between prokaryotes and eukaryotes.</title>
        <authorList>
            <person name="Spang A."/>
            <person name="Saw J.H."/>
            <person name="Jorgensen S.L."/>
            <person name="Zaremba-Niedzwiedzka K."/>
            <person name="Martijn J."/>
            <person name="Lind A.E."/>
            <person name="van Eijk R."/>
            <person name="Schleper C."/>
            <person name="Guy L."/>
            <person name="Ettema T.J."/>
        </authorList>
    </citation>
    <scope>NUCLEOTIDE SEQUENCE</scope>
</reference>
<accession>A0A0F9UGC8</accession>
<dbReference type="EMBL" id="LAZR01000107">
    <property type="protein sequence ID" value="KKN90739.1"/>
    <property type="molecule type" value="Genomic_DNA"/>
</dbReference>
<sequence length="58" mass="6655">MSEEKEILDFGDKCKIEFGKNGNIKIGEHCSGKEINNLDIAVLNKFNRLTDEERENEV</sequence>
<gene>
    <name evidence="1" type="ORF">LCGC14_0223220</name>
</gene>
<proteinExistence type="predicted"/>
<dbReference type="AlphaFoldDB" id="A0A0F9UGC8"/>
<comment type="caution">
    <text evidence="1">The sequence shown here is derived from an EMBL/GenBank/DDBJ whole genome shotgun (WGS) entry which is preliminary data.</text>
</comment>
<organism evidence="1">
    <name type="scientific">marine sediment metagenome</name>
    <dbReference type="NCBI Taxonomy" id="412755"/>
    <lineage>
        <taxon>unclassified sequences</taxon>
        <taxon>metagenomes</taxon>
        <taxon>ecological metagenomes</taxon>
    </lineage>
</organism>